<dbReference type="AlphaFoldDB" id="A0AAD9UIB3"/>
<evidence type="ECO:0000313" key="3">
    <source>
        <dbReference type="Proteomes" id="UP001209878"/>
    </source>
</evidence>
<dbReference type="SUPFAM" id="SSF51126">
    <property type="entry name" value="Pectin lyase-like"/>
    <property type="match status" value="1"/>
</dbReference>
<evidence type="ECO:0000313" key="2">
    <source>
        <dbReference type="EMBL" id="KAK2190421.1"/>
    </source>
</evidence>
<organism evidence="2 3">
    <name type="scientific">Ridgeia piscesae</name>
    <name type="common">Tubeworm</name>
    <dbReference type="NCBI Taxonomy" id="27915"/>
    <lineage>
        <taxon>Eukaryota</taxon>
        <taxon>Metazoa</taxon>
        <taxon>Spiralia</taxon>
        <taxon>Lophotrochozoa</taxon>
        <taxon>Annelida</taxon>
        <taxon>Polychaeta</taxon>
        <taxon>Sedentaria</taxon>
        <taxon>Canalipalpata</taxon>
        <taxon>Sabellida</taxon>
        <taxon>Siboglinidae</taxon>
        <taxon>Ridgeia</taxon>
    </lineage>
</organism>
<name>A0AAD9UIB3_RIDPI</name>
<sequence>MWDSSKTFNISSDFDMDGEKRGGRLTEDTVLIPDNQTTLDFTIHVPRGKTLTIRSNGTLQFAQGTGIFVQDAQLEKFVIKNAHTGINAVKGSVLVVDCVIENSVTSGIEAVLAANQTLRLRNCSIRNNNQHGVVAKGSTGTYTVDTDNFTNTKFVSSGDTRGLHIYGRSSGQSDYVRVTGNTFTVQQQCLKIEYIRQMWIEDNTFTSTTDTAVHIAQWTLDTLTIRNNTFRDSSKALSVNLHNVAPNDALVIIDNRFLDHTAGPVVQLEFSNYKATSYVRGNVFQNNTGNDASVLYVINDVGTSTEAVAVVDNYFDNPSAAYDVKVKIPYTEGHAMYAVRNWWGGASSSHVRSRIFDYASDSTTATVQFEPYRLTKETDSLSQTENGFVRDNGIIGGIVEEDTVLVKKQTSYVVEDDIVVPAGVSLIIEAGVSLLFRRGGITVEGTMRLLGKEDDEIVLQPHSSGSFRGIRFQEHWSGSASMPAYR</sequence>
<accession>A0AAD9UIB3</accession>
<dbReference type="SMART" id="SM00710">
    <property type="entry name" value="PbH1"/>
    <property type="match status" value="6"/>
</dbReference>
<dbReference type="Proteomes" id="UP001209878">
    <property type="component" value="Unassembled WGS sequence"/>
</dbReference>
<dbReference type="Gene3D" id="2.160.20.10">
    <property type="entry name" value="Single-stranded right-handed beta-helix, Pectin lyase-like"/>
    <property type="match status" value="1"/>
</dbReference>
<protein>
    <recommendedName>
        <fullName evidence="1">Right handed beta helix domain-containing protein</fullName>
    </recommendedName>
</protein>
<comment type="caution">
    <text evidence="2">The sequence shown here is derived from an EMBL/GenBank/DDBJ whole genome shotgun (WGS) entry which is preliminary data.</text>
</comment>
<dbReference type="InterPro" id="IPR006626">
    <property type="entry name" value="PbH1"/>
</dbReference>
<dbReference type="InterPro" id="IPR011050">
    <property type="entry name" value="Pectin_lyase_fold/virulence"/>
</dbReference>
<evidence type="ECO:0000259" key="1">
    <source>
        <dbReference type="Pfam" id="PF13229"/>
    </source>
</evidence>
<reference evidence="2" key="1">
    <citation type="journal article" date="2023" name="Mol. Biol. Evol.">
        <title>Third-Generation Sequencing Reveals the Adaptive Role of the Epigenome in Three Deep-Sea Polychaetes.</title>
        <authorList>
            <person name="Perez M."/>
            <person name="Aroh O."/>
            <person name="Sun Y."/>
            <person name="Lan Y."/>
            <person name="Juniper S.K."/>
            <person name="Young C.R."/>
            <person name="Angers B."/>
            <person name="Qian P.Y."/>
        </authorList>
    </citation>
    <scope>NUCLEOTIDE SEQUENCE</scope>
    <source>
        <strain evidence="2">R07B-5</strain>
    </source>
</reference>
<gene>
    <name evidence="2" type="ORF">NP493_80g02030</name>
</gene>
<dbReference type="EMBL" id="JAODUO010000080">
    <property type="protein sequence ID" value="KAK2190421.1"/>
    <property type="molecule type" value="Genomic_DNA"/>
</dbReference>
<keyword evidence="3" id="KW-1185">Reference proteome</keyword>
<dbReference type="Pfam" id="PF13229">
    <property type="entry name" value="Beta_helix"/>
    <property type="match status" value="1"/>
</dbReference>
<feature type="domain" description="Right handed beta helix" evidence="1">
    <location>
        <begin position="43"/>
        <end position="183"/>
    </location>
</feature>
<dbReference type="InterPro" id="IPR039448">
    <property type="entry name" value="Beta_helix"/>
</dbReference>
<proteinExistence type="predicted"/>
<dbReference type="InterPro" id="IPR012334">
    <property type="entry name" value="Pectin_lyas_fold"/>
</dbReference>